<evidence type="ECO:0000313" key="4">
    <source>
        <dbReference type="Proteomes" id="UP000074310"/>
    </source>
</evidence>
<keyword evidence="4" id="KW-1185">Reference proteome</keyword>
<organism evidence="3 4">
    <name type="scientific">Sphingomonas endophytica</name>
    <dbReference type="NCBI Taxonomy" id="869719"/>
    <lineage>
        <taxon>Bacteria</taxon>
        <taxon>Pseudomonadati</taxon>
        <taxon>Pseudomonadota</taxon>
        <taxon>Alphaproteobacteria</taxon>
        <taxon>Sphingomonadales</taxon>
        <taxon>Sphingomonadaceae</taxon>
        <taxon>Sphingomonas</taxon>
    </lineage>
</organism>
<dbReference type="SUPFAM" id="SSF55874">
    <property type="entry name" value="ATPase domain of HSP90 chaperone/DNA topoisomerase II/histidine kinase"/>
    <property type="match status" value="1"/>
</dbReference>
<gene>
    <name evidence="3" type="ORF">NS334_13685</name>
</gene>
<feature type="transmembrane region" description="Helical" evidence="1">
    <location>
        <begin position="7"/>
        <end position="29"/>
    </location>
</feature>
<dbReference type="GO" id="GO:0016020">
    <property type="term" value="C:membrane"/>
    <property type="evidence" value="ECO:0007669"/>
    <property type="project" value="InterPro"/>
</dbReference>
<dbReference type="InterPro" id="IPR050640">
    <property type="entry name" value="Bact_2-comp_sensor_kinase"/>
</dbReference>
<dbReference type="Pfam" id="PF06580">
    <property type="entry name" value="His_kinase"/>
    <property type="match status" value="1"/>
</dbReference>
<accession>A0A147HY06</accession>
<dbReference type="PATRIC" id="fig|869719.3.peg.2809"/>
<dbReference type="AlphaFoldDB" id="A0A147HY06"/>
<reference evidence="3 4" key="1">
    <citation type="journal article" date="2016" name="Front. Microbiol.">
        <title>Genomic Resource of Rice Seed Associated Bacteria.</title>
        <authorList>
            <person name="Midha S."/>
            <person name="Bansal K."/>
            <person name="Sharma S."/>
            <person name="Kumar N."/>
            <person name="Patil P.P."/>
            <person name="Chaudhry V."/>
            <person name="Patil P.B."/>
        </authorList>
    </citation>
    <scope>NUCLEOTIDE SEQUENCE [LARGE SCALE GENOMIC DNA]</scope>
    <source>
        <strain evidence="3 4">NS334</strain>
    </source>
</reference>
<dbReference type="RefSeq" id="WP_193753104.1">
    <property type="nucleotide sequence ID" value="NZ_LDTB01000061.1"/>
</dbReference>
<feature type="transmembrane region" description="Helical" evidence="1">
    <location>
        <begin position="49"/>
        <end position="70"/>
    </location>
</feature>
<dbReference type="InterPro" id="IPR010559">
    <property type="entry name" value="Sig_transdc_His_kin_internal"/>
</dbReference>
<evidence type="ECO:0000256" key="1">
    <source>
        <dbReference type="SAM" id="Phobius"/>
    </source>
</evidence>
<name>A0A147HY06_9SPHN</name>
<evidence type="ECO:0000313" key="3">
    <source>
        <dbReference type="EMBL" id="KTT69777.1"/>
    </source>
</evidence>
<comment type="caution">
    <text evidence="3">The sequence shown here is derived from an EMBL/GenBank/DDBJ whole genome shotgun (WGS) entry which is preliminary data.</text>
</comment>
<keyword evidence="1" id="KW-0812">Transmembrane</keyword>
<dbReference type="PANTHER" id="PTHR34220">
    <property type="entry name" value="SENSOR HISTIDINE KINASE YPDA"/>
    <property type="match status" value="1"/>
</dbReference>
<dbReference type="InterPro" id="IPR036890">
    <property type="entry name" value="HATPase_C_sf"/>
</dbReference>
<evidence type="ECO:0000259" key="2">
    <source>
        <dbReference type="Pfam" id="PF06580"/>
    </source>
</evidence>
<dbReference type="GO" id="GO:0000155">
    <property type="term" value="F:phosphorelay sensor kinase activity"/>
    <property type="evidence" value="ECO:0007669"/>
    <property type="project" value="InterPro"/>
</dbReference>
<dbReference type="EMBL" id="LDTB01000061">
    <property type="protein sequence ID" value="KTT69777.1"/>
    <property type="molecule type" value="Genomic_DNA"/>
</dbReference>
<dbReference type="PANTHER" id="PTHR34220:SF7">
    <property type="entry name" value="SENSOR HISTIDINE KINASE YPDA"/>
    <property type="match status" value="1"/>
</dbReference>
<proteinExistence type="predicted"/>
<feature type="transmembrane region" description="Helical" evidence="1">
    <location>
        <begin position="82"/>
        <end position="105"/>
    </location>
</feature>
<feature type="domain" description="Signal transduction histidine kinase internal region" evidence="2">
    <location>
        <begin position="174"/>
        <end position="254"/>
    </location>
</feature>
<keyword evidence="1" id="KW-1133">Transmembrane helix</keyword>
<keyword evidence="1" id="KW-0472">Membrane</keyword>
<feature type="transmembrane region" description="Helical" evidence="1">
    <location>
        <begin position="135"/>
        <end position="154"/>
    </location>
</feature>
<protein>
    <recommendedName>
        <fullName evidence="2">Signal transduction histidine kinase internal region domain-containing protein</fullName>
    </recommendedName>
</protein>
<sequence>MHDPARPAVAIPVSTRLALASIAGFWAVWLALVTGRALVMGWPDQGGMLARRLGMTLVGVGLAWCIHMGLRRMVSVRLPIRAAAAFLACAPAAMLFAALNSFLFYRWLPVPSVLPDLARWEDGAVLRTAIADGFVTWYFFFAAWAAFLLALGVVGEVRAVERQRAAAETVARDARLAMLRLQVDPHFLFNALNALAAMVAGGETRAAGAMIRNLAAFFRAGLVEDPVADIPLADEVEFQRLYLTIEQARFGDRLSVEIDVPASLHGIMLPPLVLQPLVENAVKHGLGATTAPVTIGIRGQCEGGTLHLHVTDRASGTAVRRHVVPLPSTGIGLANAKARLATRFGAGVTISAGAVEGGWDSIVSIPMASTHG</sequence>
<dbReference type="Proteomes" id="UP000074310">
    <property type="component" value="Unassembled WGS sequence"/>
</dbReference>
<dbReference type="Gene3D" id="3.30.565.10">
    <property type="entry name" value="Histidine kinase-like ATPase, C-terminal domain"/>
    <property type="match status" value="1"/>
</dbReference>